<dbReference type="InterPro" id="IPR036852">
    <property type="entry name" value="Peptidase_S8/S53_dom_sf"/>
</dbReference>
<protein>
    <recommendedName>
        <fullName evidence="6">Peptidase S8/S53 domain-containing protein</fullName>
    </recommendedName>
</protein>
<evidence type="ECO:0000313" key="7">
    <source>
        <dbReference type="EMBL" id="HDQ99706.1"/>
    </source>
</evidence>
<evidence type="ECO:0000256" key="3">
    <source>
        <dbReference type="ARBA" id="ARBA00022801"/>
    </source>
</evidence>
<dbReference type="Pfam" id="PF00082">
    <property type="entry name" value="Peptidase_S8"/>
    <property type="match status" value="1"/>
</dbReference>
<feature type="active site" description="Charge relay system" evidence="5">
    <location>
        <position position="358"/>
    </location>
</feature>
<feature type="domain" description="Peptidase S8/S53" evidence="6">
    <location>
        <begin position="155"/>
        <end position="406"/>
    </location>
</feature>
<dbReference type="PRINTS" id="PR00723">
    <property type="entry name" value="SUBTILISIN"/>
</dbReference>
<dbReference type="PROSITE" id="PS51892">
    <property type="entry name" value="SUBTILASE"/>
    <property type="match status" value="1"/>
</dbReference>
<feature type="active site" description="Charge relay system" evidence="5">
    <location>
        <position position="163"/>
    </location>
</feature>
<dbReference type="PANTHER" id="PTHR43806:SF11">
    <property type="entry name" value="CEREVISIN-RELATED"/>
    <property type="match status" value="1"/>
</dbReference>
<feature type="active site" description="Charge relay system" evidence="5">
    <location>
        <position position="205"/>
    </location>
</feature>
<dbReference type="GO" id="GO:0006508">
    <property type="term" value="P:proteolysis"/>
    <property type="evidence" value="ECO:0007669"/>
    <property type="project" value="UniProtKB-KW"/>
</dbReference>
<sequence length="494" mass="51906">MNIILALIALAARPDCPPVTAADVARTLALETPAISSTEQRLSRPAASSFTARIPGRFTAGFVPGRLDETLSWLAAQGAEVLRADTAAGFVVCNLPDPVGLALAEAPLPAGVRWLEPDSRTRAAHLPNDPYFLTEQWDKWVMYADRAWDLNRGNTNIAVVICDNGVEYTHPDLGDRFTPGSYGYDFVSNDNDPAPDNILVPEAFHGTHVAGITAATMDNARGIAGWAGIRLLAARVLNDSGSGTLSNLASAIHWAADQGARVVNMSLGSDDYSTPVAEAARYAAQRNVLLVAAAGNAGRATAQYPARLPEVICVGATDRPGGLADYSNFGGDQELVAPGSGIRSCWTGAGYGIASGTSMAAPQVAGVAALVLSAYPTLSTNRLRAVLAASAIDMGPEGWDARFGHGLVNAYRALTLAERMSAGPDAAASAPFRPAAIVTGVWRAPDWAERVEIYDLSGRGGTVTGREFSLAVGTWFVRLTAPGRTELLRLRAVR</sequence>
<dbReference type="AlphaFoldDB" id="A0A7V0T6H0"/>
<evidence type="ECO:0000256" key="1">
    <source>
        <dbReference type="ARBA" id="ARBA00011073"/>
    </source>
</evidence>
<keyword evidence="2 5" id="KW-0645">Protease</keyword>
<dbReference type="Proteomes" id="UP000885672">
    <property type="component" value="Unassembled WGS sequence"/>
</dbReference>
<evidence type="ECO:0000259" key="6">
    <source>
        <dbReference type="Pfam" id="PF00082"/>
    </source>
</evidence>
<dbReference type="InterPro" id="IPR023828">
    <property type="entry name" value="Peptidase_S8_Ser-AS"/>
</dbReference>
<dbReference type="PROSITE" id="PS00138">
    <property type="entry name" value="SUBTILASE_SER"/>
    <property type="match status" value="1"/>
</dbReference>
<dbReference type="InterPro" id="IPR000209">
    <property type="entry name" value="Peptidase_S8/S53_dom"/>
</dbReference>
<dbReference type="EMBL" id="DSBX01000203">
    <property type="protein sequence ID" value="HDQ99706.1"/>
    <property type="molecule type" value="Genomic_DNA"/>
</dbReference>
<evidence type="ECO:0000256" key="4">
    <source>
        <dbReference type="ARBA" id="ARBA00022825"/>
    </source>
</evidence>
<reference evidence="7" key="1">
    <citation type="journal article" date="2020" name="mSystems">
        <title>Genome- and Community-Level Interaction Insights into Carbon Utilization and Element Cycling Functions of Hydrothermarchaeota in Hydrothermal Sediment.</title>
        <authorList>
            <person name="Zhou Z."/>
            <person name="Liu Y."/>
            <person name="Xu W."/>
            <person name="Pan J."/>
            <person name="Luo Z.H."/>
            <person name="Li M."/>
        </authorList>
    </citation>
    <scope>NUCLEOTIDE SEQUENCE [LARGE SCALE GENOMIC DNA]</scope>
    <source>
        <strain evidence="7">SpSt-1182</strain>
    </source>
</reference>
<organism evidence="7">
    <name type="scientific">candidate division WOR-3 bacterium</name>
    <dbReference type="NCBI Taxonomy" id="2052148"/>
    <lineage>
        <taxon>Bacteria</taxon>
        <taxon>Bacteria division WOR-3</taxon>
    </lineage>
</organism>
<comment type="caution">
    <text evidence="7">The sequence shown here is derived from an EMBL/GenBank/DDBJ whole genome shotgun (WGS) entry which is preliminary data.</text>
</comment>
<name>A0A7V0T6H0_UNCW3</name>
<keyword evidence="4 5" id="KW-0720">Serine protease</keyword>
<evidence type="ECO:0000256" key="5">
    <source>
        <dbReference type="PROSITE-ProRule" id="PRU01240"/>
    </source>
</evidence>
<proteinExistence type="inferred from homology"/>
<evidence type="ECO:0000256" key="2">
    <source>
        <dbReference type="ARBA" id="ARBA00022670"/>
    </source>
</evidence>
<gene>
    <name evidence="7" type="ORF">ENN51_05405</name>
</gene>
<dbReference type="InterPro" id="IPR015500">
    <property type="entry name" value="Peptidase_S8_subtilisin-rel"/>
</dbReference>
<dbReference type="InterPro" id="IPR050131">
    <property type="entry name" value="Peptidase_S8_subtilisin-like"/>
</dbReference>
<dbReference type="SUPFAM" id="SSF52743">
    <property type="entry name" value="Subtilisin-like"/>
    <property type="match status" value="1"/>
</dbReference>
<keyword evidence="3 5" id="KW-0378">Hydrolase</keyword>
<dbReference type="PANTHER" id="PTHR43806">
    <property type="entry name" value="PEPTIDASE S8"/>
    <property type="match status" value="1"/>
</dbReference>
<dbReference type="GO" id="GO:0004252">
    <property type="term" value="F:serine-type endopeptidase activity"/>
    <property type="evidence" value="ECO:0007669"/>
    <property type="project" value="UniProtKB-UniRule"/>
</dbReference>
<comment type="similarity">
    <text evidence="1 5">Belongs to the peptidase S8 family.</text>
</comment>
<accession>A0A7V0T6H0</accession>
<dbReference type="Gene3D" id="3.40.50.200">
    <property type="entry name" value="Peptidase S8/S53 domain"/>
    <property type="match status" value="1"/>
</dbReference>